<dbReference type="Proteomes" id="UP000494120">
    <property type="component" value="Unassembled WGS sequence"/>
</dbReference>
<proteinExistence type="predicted"/>
<gene>
    <name evidence="1" type="primary">repA</name>
    <name evidence="1" type="ORF">BLA17378_07790</name>
</gene>
<dbReference type="Pfam" id="PF13481">
    <property type="entry name" value="AAA_25"/>
    <property type="match status" value="1"/>
</dbReference>
<accession>A0ABY6Y537</accession>
<protein>
    <submittedName>
        <fullName evidence="1">Regulatory protein RepA</fullName>
    </submittedName>
</protein>
<evidence type="ECO:0000313" key="2">
    <source>
        <dbReference type="Proteomes" id="UP000494120"/>
    </source>
</evidence>
<dbReference type="EMBL" id="CABVQG010000050">
    <property type="protein sequence ID" value="VWD37541.1"/>
    <property type="molecule type" value="Genomic_DNA"/>
</dbReference>
<dbReference type="SUPFAM" id="SSF52540">
    <property type="entry name" value="P-loop containing nucleoside triphosphate hydrolases"/>
    <property type="match status" value="1"/>
</dbReference>
<name>A0ABY6Y537_9BURK</name>
<evidence type="ECO:0000313" key="1">
    <source>
        <dbReference type="EMBL" id="VWD37541.1"/>
    </source>
</evidence>
<dbReference type="RefSeq" id="WP_174962745.1">
    <property type="nucleotide sequence ID" value="NZ_CABVQG010000050.1"/>
</dbReference>
<comment type="caution">
    <text evidence="1">The sequence shown here is derived from an EMBL/GenBank/DDBJ whole genome shotgun (WGS) entry which is preliminary data.</text>
</comment>
<dbReference type="Gene3D" id="3.40.50.300">
    <property type="entry name" value="P-loop containing nucleotide triphosphate hydrolases"/>
    <property type="match status" value="1"/>
</dbReference>
<dbReference type="InterPro" id="IPR027417">
    <property type="entry name" value="P-loop_NTPase"/>
</dbReference>
<reference evidence="1 2" key="1">
    <citation type="submission" date="2019-09" db="EMBL/GenBank/DDBJ databases">
        <authorList>
            <person name="Depoorter E."/>
        </authorList>
    </citation>
    <scope>NUCLEOTIDE SEQUENCE [LARGE SCALE GENOMIC DNA]</scope>
    <source>
        <strain evidence="1 2">R-17378</strain>
    </source>
</reference>
<keyword evidence="2" id="KW-1185">Reference proteome</keyword>
<sequence length="362" mass="38766">MSAKTNVKDQAARTAKPELVPVTKTVTRSLNVVSAADLPTTYAAPDELVQGLFTTSGCSMLYGDSHCGKTFLAIDLAAAIARGTDWMGRRVEQGLVLYLAAESPESVRCRLQAYQKHHGVRVANFFIAQKAINLFADNVDMEAIIAEVQALEAEHGQRVRMIVGDTLARLSTGANENMGQDMGRVIARIDQIRIACSKAHFMLIHHTGRNAAAGARGWTGMRAAVDTEIEVTEQASGRCAKVTKNRDLGSKGELIGFTLEVVKAGKTKWGAVATSCIVVQADAPKSHSGSKRGRGPNPDTIKGRVMAFLREQKTGVQKGAVVAHVIKGGGTESSVYRDIKSLVKAEHLRDVDDVLSVTGTTT</sequence>
<organism evidence="1 2">
    <name type="scientific">Burkholderia aenigmatica</name>
    <dbReference type="NCBI Taxonomy" id="2015348"/>
    <lineage>
        <taxon>Bacteria</taxon>
        <taxon>Pseudomonadati</taxon>
        <taxon>Pseudomonadota</taxon>
        <taxon>Betaproteobacteria</taxon>
        <taxon>Burkholderiales</taxon>
        <taxon>Burkholderiaceae</taxon>
        <taxon>Burkholderia</taxon>
        <taxon>Burkholderia cepacia complex</taxon>
    </lineage>
</organism>